<dbReference type="Gene3D" id="3.40.50.150">
    <property type="entry name" value="Vaccinia Virus protein VP39"/>
    <property type="match status" value="1"/>
</dbReference>
<dbReference type="GO" id="GO:0102208">
    <property type="term" value="F:2-polyprenyl-6-hydroxyphenol methylase activity"/>
    <property type="evidence" value="ECO:0007669"/>
    <property type="project" value="UniProtKB-EC"/>
</dbReference>
<dbReference type="EC" id="2.1.1.64" evidence="3"/>
<dbReference type="PANTHER" id="PTHR43861:SF3">
    <property type="entry name" value="PUTATIVE (AFU_ORTHOLOGUE AFUA_2G14390)-RELATED"/>
    <property type="match status" value="1"/>
</dbReference>
<dbReference type="Pfam" id="PF13649">
    <property type="entry name" value="Methyltransf_25"/>
    <property type="match status" value="1"/>
</dbReference>
<accession>A0ABW0MUC2</accession>
<dbReference type="GO" id="GO:0061542">
    <property type="term" value="F:3-demethylubiquinol 3-O-methyltransferase activity"/>
    <property type="evidence" value="ECO:0007669"/>
    <property type="project" value="UniProtKB-EC"/>
</dbReference>
<proteinExistence type="predicted"/>
<dbReference type="InterPro" id="IPR029063">
    <property type="entry name" value="SAM-dependent_MTases_sf"/>
</dbReference>
<dbReference type="RefSeq" id="WP_345180565.1">
    <property type="nucleotide sequence ID" value="NZ_BAABFQ010000008.1"/>
</dbReference>
<dbReference type="EMBL" id="JBHSMD010000001">
    <property type="protein sequence ID" value="MFC5491466.1"/>
    <property type="molecule type" value="Genomic_DNA"/>
</dbReference>
<dbReference type="PANTHER" id="PTHR43861">
    <property type="entry name" value="TRANS-ACONITATE 2-METHYLTRANSFERASE-RELATED"/>
    <property type="match status" value="1"/>
</dbReference>
<keyword evidence="4" id="KW-1185">Reference proteome</keyword>
<comment type="caution">
    <text evidence="3">The sequence shown here is derived from an EMBL/GenBank/DDBJ whole genome shotgun (WGS) entry which is preliminary data.</text>
</comment>
<name>A0ABW0MUC2_9ACTN</name>
<evidence type="ECO:0000313" key="3">
    <source>
        <dbReference type="EMBL" id="MFC5491466.1"/>
    </source>
</evidence>
<dbReference type="CDD" id="cd02440">
    <property type="entry name" value="AdoMet_MTases"/>
    <property type="match status" value="1"/>
</dbReference>
<keyword evidence="3" id="KW-0489">Methyltransferase</keyword>
<protein>
    <submittedName>
        <fullName evidence="3">Class I SAM-dependent methyltransferase</fullName>
        <ecNumber evidence="3">2.1.1.222</ecNumber>
        <ecNumber evidence="3">2.1.1.64</ecNumber>
    </submittedName>
</protein>
<dbReference type="SUPFAM" id="SSF53335">
    <property type="entry name" value="S-adenosyl-L-methionine-dependent methyltransferases"/>
    <property type="match status" value="1"/>
</dbReference>
<evidence type="ECO:0000259" key="2">
    <source>
        <dbReference type="Pfam" id="PF13649"/>
    </source>
</evidence>
<reference evidence="4" key="1">
    <citation type="journal article" date="2019" name="Int. J. Syst. Evol. Microbiol.">
        <title>The Global Catalogue of Microorganisms (GCM) 10K type strain sequencing project: providing services to taxonomists for standard genome sequencing and annotation.</title>
        <authorList>
            <consortium name="The Broad Institute Genomics Platform"/>
            <consortium name="The Broad Institute Genome Sequencing Center for Infectious Disease"/>
            <person name="Wu L."/>
            <person name="Ma J."/>
        </authorList>
    </citation>
    <scope>NUCLEOTIDE SEQUENCE [LARGE SCALE GENOMIC DNA]</scope>
    <source>
        <strain evidence="4">KACC 13778</strain>
    </source>
</reference>
<dbReference type="EC" id="2.1.1.222" evidence="3"/>
<evidence type="ECO:0000256" key="1">
    <source>
        <dbReference type="ARBA" id="ARBA00022679"/>
    </source>
</evidence>
<keyword evidence="1 3" id="KW-0808">Transferase</keyword>
<feature type="domain" description="Methyltransferase" evidence="2">
    <location>
        <begin position="38"/>
        <end position="126"/>
    </location>
</feature>
<organism evidence="3 4">
    <name type="scientific">Nocardioides caricicola</name>
    <dbReference type="NCBI Taxonomy" id="634770"/>
    <lineage>
        <taxon>Bacteria</taxon>
        <taxon>Bacillati</taxon>
        <taxon>Actinomycetota</taxon>
        <taxon>Actinomycetes</taxon>
        <taxon>Propionibacteriales</taxon>
        <taxon>Nocardioidaceae</taxon>
        <taxon>Nocardioides</taxon>
    </lineage>
</organism>
<dbReference type="GO" id="GO:0032259">
    <property type="term" value="P:methylation"/>
    <property type="evidence" value="ECO:0007669"/>
    <property type="project" value="UniProtKB-KW"/>
</dbReference>
<dbReference type="InterPro" id="IPR041698">
    <property type="entry name" value="Methyltransf_25"/>
</dbReference>
<dbReference type="Proteomes" id="UP001595956">
    <property type="component" value="Unassembled WGS sequence"/>
</dbReference>
<sequence length="193" mass="20795">MDASAWDARYAASDLVWSAEPNRFVESELADLAPGRALDLAAGEGRNAIWLARRGWDVTAVDYSQVGLDKGRALAGDTAVRWVCADATAWDEAAAYDLTVMAYLQVPAADRRAAVRAGFDSLRPGGTLLVVGHDSQNLVEGVGGPQDPGVLYTAQDLLDDLAGQRFETVRAERVERPTDEGVALDVLLRVVRR</sequence>
<evidence type="ECO:0000313" key="4">
    <source>
        <dbReference type="Proteomes" id="UP001595956"/>
    </source>
</evidence>
<gene>
    <name evidence="3" type="ORF">ACFPKY_00050</name>
</gene>